<dbReference type="InterPro" id="IPR008936">
    <property type="entry name" value="Rho_GTPase_activation_prot"/>
</dbReference>
<dbReference type="Pfam" id="PF00620">
    <property type="entry name" value="RhoGAP"/>
    <property type="match status" value="1"/>
</dbReference>
<dbReference type="GO" id="GO:0007165">
    <property type="term" value="P:signal transduction"/>
    <property type="evidence" value="ECO:0007669"/>
    <property type="project" value="InterPro"/>
</dbReference>
<dbReference type="VEuPathDB" id="MicrosporidiaDB:M970_091410"/>
<proteinExistence type="predicted"/>
<gene>
    <name evidence="2" type="ORF">ECU09_1400</name>
</gene>
<evidence type="ECO:0000259" key="1">
    <source>
        <dbReference type="Pfam" id="PF00620"/>
    </source>
</evidence>
<dbReference type="VEuPathDB" id="MicrosporidiaDB:AEWD_091440"/>
<dbReference type="VEuPathDB" id="MicrosporidiaDB:ECU09_1400"/>
<dbReference type="VEuPathDB" id="MicrosporidiaDB:AEWR_091410"/>
<sequence length="257" mass="29273">MSSRFKTNEAAVWMVATNDSEAPQKILYESLCTVEAENLSEACNNAIEGRRAPAGRKAQVMRFIGEMCCCGDMFGTDTSINESVFSAMTYIEKNAWNVKDVFISPESEENVSNCVKLLELNEKIDYSAVHLKDIAMGLRIYVEQNMRNIIPLNVRKRVIEAYGSNDGEMKETIIPRIPFVVGDPHRLFLKSLKNIFLTIEMNAEDNGVNVEEIYRIFGPLVIRRPENMLETDTEVLRQILVDLMKADFDEFPSSFYL</sequence>
<dbReference type="SUPFAM" id="SSF48350">
    <property type="entry name" value="GTPase activation domain, GAP"/>
    <property type="match status" value="1"/>
</dbReference>
<dbReference type="AlphaFoldDB" id="M1JLY1"/>
<protein>
    <recommendedName>
        <fullName evidence="1">Rho-GAP domain-containing protein</fullName>
    </recommendedName>
</protein>
<dbReference type="EMBL" id="KC513621">
    <property type="protein sequence ID" value="AGE96519.1"/>
    <property type="molecule type" value="Genomic_DNA"/>
</dbReference>
<evidence type="ECO:0000313" key="2">
    <source>
        <dbReference type="EMBL" id="AGE96519.1"/>
    </source>
</evidence>
<dbReference type="InterPro" id="IPR000198">
    <property type="entry name" value="RhoGAP_dom"/>
</dbReference>
<dbReference type="Gene3D" id="1.10.555.10">
    <property type="entry name" value="Rho GTPase activation protein"/>
    <property type="match status" value="1"/>
</dbReference>
<organism evidence="2">
    <name type="scientific">Encephalitozoon cuniculi</name>
    <name type="common">Microsporidian parasite</name>
    <dbReference type="NCBI Taxonomy" id="6035"/>
    <lineage>
        <taxon>Eukaryota</taxon>
        <taxon>Fungi</taxon>
        <taxon>Fungi incertae sedis</taxon>
        <taxon>Microsporidia</taxon>
        <taxon>Unikaryonidae</taxon>
        <taxon>Encephalitozoon</taxon>
    </lineage>
</organism>
<dbReference type="CDD" id="cd00159">
    <property type="entry name" value="RhoGAP"/>
    <property type="match status" value="1"/>
</dbReference>
<name>M1JLY1_ENCCN</name>
<dbReference type="VEuPathDB" id="MicrosporidiaDB:AEWQ_091430"/>
<accession>M1JLY1</accession>
<feature type="domain" description="Rho-GAP" evidence="1">
    <location>
        <begin position="84"/>
        <end position="225"/>
    </location>
</feature>
<reference evidence="2" key="1">
    <citation type="journal article" date="2013" name="Eukaryot. Cell">
        <title>Extremely Reduced Levels of Heterozygosity in the Vertebrate Pathogen Encephalitozoon cuniculi.</title>
        <authorList>
            <person name="Selman M."/>
            <person name="Sak B."/>
            <person name="Kvac M."/>
            <person name="Farinelli L."/>
            <person name="Weiss L.M."/>
            <person name="Corradi N."/>
        </authorList>
    </citation>
    <scope>NUCLEOTIDE SEQUENCE</scope>
</reference>